<evidence type="ECO:0000256" key="1">
    <source>
        <dbReference type="SAM" id="MobiDB-lite"/>
    </source>
</evidence>
<evidence type="ECO:0000313" key="3">
    <source>
        <dbReference type="Proteomes" id="UP000193553"/>
    </source>
</evidence>
<dbReference type="EMBL" id="NAFI01000166">
    <property type="protein sequence ID" value="OSJ12429.1"/>
    <property type="molecule type" value="Genomic_DNA"/>
</dbReference>
<organism evidence="2 3">
    <name type="scientific">Bradyrhizobium canariense</name>
    <dbReference type="NCBI Taxonomy" id="255045"/>
    <lineage>
        <taxon>Bacteria</taxon>
        <taxon>Pseudomonadati</taxon>
        <taxon>Pseudomonadota</taxon>
        <taxon>Alphaproteobacteria</taxon>
        <taxon>Hyphomicrobiales</taxon>
        <taxon>Nitrobacteraceae</taxon>
        <taxon>Bradyrhizobium</taxon>
    </lineage>
</organism>
<gene>
    <name evidence="2" type="ORF">BSZ18_12950</name>
</gene>
<accession>A0A1X3GK84</accession>
<dbReference type="AlphaFoldDB" id="A0A1X3GK84"/>
<name>A0A1X3GK84_9BRAD</name>
<proteinExistence type="predicted"/>
<dbReference type="OrthoDB" id="8238936at2"/>
<dbReference type="RefSeq" id="WP_085359694.1">
    <property type="nucleotide sequence ID" value="NZ_NAFD01000183.1"/>
</dbReference>
<reference evidence="2 3" key="1">
    <citation type="submission" date="2017-03" db="EMBL/GenBank/DDBJ databases">
        <title>Whole genome sequences of fourteen strains of Bradyrhizobium canariense and one strain of Bradyrhizobium japonicum isolated from Lupinus (Papilionoideae: Genisteae) species in Algeria.</title>
        <authorList>
            <person name="Crovadore J."/>
            <person name="Chekireb D."/>
            <person name="Brachmann A."/>
            <person name="Chablais R."/>
            <person name="Cochard B."/>
            <person name="Lefort F."/>
        </authorList>
    </citation>
    <scope>NUCLEOTIDE SEQUENCE [LARGE SCALE GENOMIC DNA]</scope>
    <source>
        <strain evidence="2 3">UBMA195</strain>
    </source>
</reference>
<evidence type="ECO:0000313" key="2">
    <source>
        <dbReference type="EMBL" id="OSJ12429.1"/>
    </source>
</evidence>
<comment type="caution">
    <text evidence="2">The sequence shown here is derived from an EMBL/GenBank/DDBJ whole genome shotgun (WGS) entry which is preliminary data.</text>
</comment>
<protein>
    <submittedName>
        <fullName evidence="2">Uncharacterized protein</fullName>
    </submittedName>
</protein>
<feature type="compositionally biased region" description="Basic and acidic residues" evidence="1">
    <location>
        <begin position="72"/>
        <end position="81"/>
    </location>
</feature>
<dbReference type="Proteomes" id="UP000193553">
    <property type="component" value="Unassembled WGS sequence"/>
</dbReference>
<sequence>MSGYPDSPGYKSVGPSSDAARAIAGTAKTLRAKVLRTIAAAPAGLSADAVAELLKESILSVRPRVSELHRSGEIKKTDGRAKNASGLSATVWVASPPLPGPSAAEIER</sequence>
<feature type="region of interest" description="Disordered" evidence="1">
    <location>
        <begin position="72"/>
        <end position="108"/>
    </location>
</feature>